<name>A0AAV2HBA9_LYMST</name>
<organism evidence="1 2">
    <name type="scientific">Lymnaea stagnalis</name>
    <name type="common">Great pond snail</name>
    <name type="synonym">Helix stagnalis</name>
    <dbReference type="NCBI Taxonomy" id="6523"/>
    <lineage>
        <taxon>Eukaryota</taxon>
        <taxon>Metazoa</taxon>
        <taxon>Spiralia</taxon>
        <taxon>Lophotrochozoa</taxon>
        <taxon>Mollusca</taxon>
        <taxon>Gastropoda</taxon>
        <taxon>Heterobranchia</taxon>
        <taxon>Euthyneura</taxon>
        <taxon>Panpulmonata</taxon>
        <taxon>Hygrophila</taxon>
        <taxon>Lymnaeoidea</taxon>
        <taxon>Lymnaeidae</taxon>
        <taxon>Lymnaea</taxon>
    </lineage>
</organism>
<keyword evidence="2" id="KW-1185">Reference proteome</keyword>
<comment type="caution">
    <text evidence="1">The sequence shown here is derived from an EMBL/GenBank/DDBJ whole genome shotgun (WGS) entry which is preliminary data.</text>
</comment>
<gene>
    <name evidence="1" type="ORF">GSLYS_00005173001</name>
</gene>
<dbReference type="Proteomes" id="UP001497497">
    <property type="component" value="Unassembled WGS sequence"/>
</dbReference>
<dbReference type="AlphaFoldDB" id="A0AAV2HBA9"/>
<evidence type="ECO:0000313" key="2">
    <source>
        <dbReference type="Proteomes" id="UP001497497"/>
    </source>
</evidence>
<proteinExistence type="predicted"/>
<feature type="non-terminal residue" evidence="1">
    <location>
        <position position="1"/>
    </location>
</feature>
<feature type="non-terminal residue" evidence="1">
    <location>
        <position position="88"/>
    </location>
</feature>
<reference evidence="1 2" key="1">
    <citation type="submission" date="2024-04" db="EMBL/GenBank/DDBJ databases">
        <authorList>
            <consortium name="Genoscope - CEA"/>
            <person name="William W."/>
        </authorList>
    </citation>
    <scope>NUCLEOTIDE SEQUENCE [LARGE SCALE GENOMIC DNA]</scope>
</reference>
<accession>A0AAV2HBA9</accession>
<protein>
    <submittedName>
        <fullName evidence="1">Uncharacterized protein</fullName>
    </submittedName>
</protein>
<dbReference type="EMBL" id="CAXITT010000080">
    <property type="protein sequence ID" value="CAL1531048.1"/>
    <property type="molecule type" value="Genomic_DNA"/>
</dbReference>
<sequence>GSSGVFNYNSFIDYMKLCATHYMNHNPYRPPRPIRISVDGEQDEVVESTPDFNINLNFTNLTAENVNIEKATYVLTGKNGRIVGNEKE</sequence>
<evidence type="ECO:0000313" key="1">
    <source>
        <dbReference type="EMBL" id="CAL1531048.1"/>
    </source>
</evidence>